<dbReference type="PANTHER" id="PTHR22914:SF42">
    <property type="entry name" value="CHITIN SYNTHASE"/>
    <property type="match status" value="1"/>
</dbReference>
<keyword evidence="4" id="KW-0328">Glycosyltransferase</keyword>
<feature type="transmembrane region" description="Helical" evidence="14">
    <location>
        <begin position="220"/>
        <end position="245"/>
    </location>
</feature>
<feature type="transmembrane region" description="Helical" evidence="14">
    <location>
        <begin position="827"/>
        <end position="849"/>
    </location>
</feature>
<proteinExistence type="inferred from homology"/>
<evidence type="ECO:0000256" key="11">
    <source>
        <dbReference type="ARBA" id="ARBA00046329"/>
    </source>
</evidence>
<feature type="compositionally biased region" description="Polar residues" evidence="13">
    <location>
        <begin position="1398"/>
        <end position="1413"/>
    </location>
</feature>
<feature type="transmembrane region" description="Helical" evidence="14">
    <location>
        <begin position="1178"/>
        <end position="1197"/>
    </location>
</feature>
<dbReference type="Proteomes" id="UP000001554">
    <property type="component" value="Chromosome 16"/>
</dbReference>
<protein>
    <recommendedName>
        <fullName evidence="2">chitin synthase</fullName>
        <ecNumber evidence="2">2.4.1.16</ecNumber>
    </recommendedName>
</protein>
<feature type="compositionally biased region" description="Basic and acidic residues" evidence="13">
    <location>
        <begin position="1534"/>
        <end position="1549"/>
    </location>
</feature>
<feature type="transmembrane region" description="Helical" evidence="14">
    <location>
        <begin position="12"/>
        <end position="33"/>
    </location>
</feature>
<evidence type="ECO:0000256" key="6">
    <source>
        <dbReference type="ARBA" id="ARBA00022692"/>
    </source>
</evidence>
<feature type="transmembrane region" description="Helical" evidence="14">
    <location>
        <begin position="89"/>
        <end position="110"/>
    </location>
</feature>
<dbReference type="KEGG" id="bfo:118403483"/>
<dbReference type="InterPro" id="IPR029044">
    <property type="entry name" value="Nucleotide-diphossugar_trans"/>
</dbReference>
<dbReference type="SUPFAM" id="SSF53448">
    <property type="entry name" value="Nucleotide-diphospho-sugar transferases"/>
    <property type="match status" value="1"/>
</dbReference>
<evidence type="ECO:0000256" key="10">
    <source>
        <dbReference type="ARBA" id="ARBA00023180"/>
    </source>
</evidence>
<keyword evidence="7 14" id="KW-1133">Transmembrane helix</keyword>
<feature type="region of interest" description="Disordered" evidence="13">
    <location>
        <begin position="1534"/>
        <end position="1577"/>
    </location>
</feature>
<evidence type="ECO:0000256" key="7">
    <source>
        <dbReference type="ARBA" id="ARBA00022989"/>
    </source>
</evidence>
<feature type="transmembrane region" description="Helical" evidence="14">
    <location>
        <begin position="921"/>
        <end position="938"/>
    </location>
</feature>
<reference evidence="15" key="1">
    <citation type="journal article" date="2020" name="Nat. Ecol. Evol.">
        <title>Deeply conserved synteny resolves early events in vertebrate evolution.</title>
        <authorList>
            <person name="Simakov O."/>
            <person name="Marletaz F."/>
            <person name="Yue J.X."/>
            <person name="O'Connell B."/>
            <person name="Jenkins J."/>
            <person name="Brandt A."/>
            <person name="Calef R."/>
            <person name="Tung C.H."/>
            <person name="Huang T.K."/>
            <person name="Schmutz J."/>
            <person name="Satoh N."/>
            <person name="Yu J.K."/>
            <person name="Putnam N.H."/>
            <person name="Green R.E."/>
            <person name="Rokhsar D.S."/>
        </authorList>
    </citation>
    <scope>NUCLEOTIDE SEQUENCE [LARGE SCALE GENOMIC DNA]</scope>
    <source>
        <strain evidence="15">S238N-H82</strain>
    </source>
</reference>
<keyword evidence="8" id="KW-0175">Coiled coil</keyword>
<dbReference type="GeneID" id="118403483"/>
<feature type="region of interest" description="Disordered" evidence="13">
    <location>
        <begin position="1364"/>
        <end position="1481"/>
    </location>
</feature>
<evidence type="ECO:0000256" key="4">
    <source>
        <dbReference type="ARBA" id="ARBA00022676"/>
    </source>
</evidence>
<keyword evidence="15" id="KW-1185">Reference proteome</keyword>
<evidence type="ECO:0000256" key="14">
    <source>
        <dbReference type="SAM" id="Phobius"/>
    </source>
</evidence>
<feature type="transmembrane region" description="Helical" evidence="14">
    <location>
        <begin position="1217"/>
        <end position="1239"/>
    </location>
</feature>
<gene>
    <name evidence="16" type="primary">LOC118403483</name>
</gene>
<feature type="transmembrane region" description="Helical" evidence="14">
    <location>
        <begin position="887"/>
        <end position="909"/>
    </location>
</feature>
<comment type="similarity">
    <text evidence="11">Belongs to the chitin synthase family. Class IV subfamily.</text>
</comment>
<dbReference type="InterPro" id="IPR004835">
    <property type="entry name" value="Chitin_synth"/>
</dbReference>
<evidence type="ECO:0000256" key="5">
    <source>
        <dbReference type="ARBA" id="ARBA00022679"/>
    </source>
</evidence>
<evidence type="ECO:0000313" key="16">
    <source>
        <dbReference type="RefSeq" id="XP_035658099.1"/>
    </source>
</evidence>
<evidence type="ECO:0000256" key="2">
    <source>
        <dbReference type="ARBA" id="ARBA00012543"/>
    </source>
</evidence>
<keyword evidence="9 14" id="KW-0472">Membrane</keyword>
<dbReference type="OMA" id="TINIWTA"/>
<dbReference type="CDD" id="cd04190">
    <property type="entry name" value="Chitin_synth_C"/>
    <property type="match status" value="1"/>
</dbReference>
<dbReference type="GO" id="GO:0004100">
    <property type="term" value="F:chitin synthase activity"/>
    <property type="evidence" value="ECO:0007669"/>
    <property type="project" value="UniProtKB-EC"/>
</dbReference>
<evidence type="ECO:0000256" key="3">
    <source>
        <dbReference type="ARBA" id="ARBA00022475"/>
    </source>
</evidence>
<keyword evidence="6 14" id="KW-0812">Transmembrane</keyword>
<feature type="transmembrane region" description="Helical" evidence="14">
    <location>
        <begin position="122"/>
        <end position="144"/>
    </location>
</feature>
<dbReference type="OrthoDB" id="370884at2759"/>
<dbReference type="GO" id="GO:0005886">
    <property type="term" value="C:plasma membrane"/>
    <property type="evidence" value="ECO:0007669"/>
    <property type="project" value="UniProtKB-SubCell"/>
</dbReference>
<dbReference type="EC" id="2.4.1.16" evidence="2"/>
<comment type="catalytic activity">
    <reaction evidence="12">
        <text>[(1-&gt;4)-N-acetyl-beta-D-glucosaminyl](n) + UDP-N-acetyl-alpha-D-glucosamine = [(1-&gt;4)-N-acetyl-beta-D-glucosaminyl](n+1) + UDP + H(+)</text>
        <dbReference type="Rhea" id="RHEA:16637"/>
        <dbReference type="Rhea" id="RHEA-COMP:9593"/>
        <dbReference type="Rhea" id="RHEA-COMP:9595"/>
        <dbReference type="ChEBI" id="CHEBI:15378"/>
        <dbReference type="ChEBI" id="CHEBI:17029"/>
        <dbReference type="ChEBI" id="CHEBI:57705"/>
        <dbReference type="ChEBI" id="CHEBI:58223"/>
        <dbReference type="EC" id="2.4.1.16"/>
    </reaction>
</comment>
<feature type="compositionally biased region" description="Polar residues" evidence="13">
    <location>
        <begin position="1550"/>
        <end position="1569"/>
    </location>
</feature>
<feature type="region of interest" description="Disordered" evidence="13">
    <location>
        <begin position="1298"/>
        <end position="1351"/>
    </location>
</feature>
<feature type="transmembrane region" description="Helical" evidence="14">
    <location>
        <begin position="861"/>
        <end position="881"/>
    </location>
</feature>
<evidence type="ECO:0000256" key="13">
    <source>
        <dbReference type="SAM" id="MobiDB-lite"/>
    </source>
</evidence>
<sequence length="1729" mass="196382">MAIVVAKVLSYVLFFHAVLGSAIGSKMALIILASNTMHHGNDTAVHDGNSTALLCKNLTCLNVTILTTTASPNVEETTNDSGKAERAKYMLMLMGTILVPEVMTVLRNIIRITFSKMKGPSLGVLWKVCLIEALSTSGICLFVLRVLPRSNFIFSLLLMNGVCFVPAILKIHTTIVRKDMKSGRREIMLFLDVISWLMQTSALCLFPAQPFGYNGPTWEITLSLFLISFRWWETFAGADIVFPFFFEVPLYKLKVGLSEVRCKTYIYAGITNVLIIALFTFLILAASEDIKLYNIFEPVKLEWKEENYFVQISLLFFVQLVTSATCFLFSRLACMTCVHRVGFALPLCLATPATIVMFVIDCQWGNVFRFNSLNIWECDVDLKQSWREITIGIVLWWLSQLWISSHIWFRSSHRFAPTSKLFVRPMYCGGLVEQCLMLNRKSKDENEARTGSNVTKIVTDVVAAPVNSLIYLCATMWHETEEEMVQILKSICRMDLDQASQTSVPDTQRDNYRCETHILFDDAMDLRDDGKLVVNDFVRQLCKLVPTAANAVRDRDDQVHVLDPTLTPTPYGGRLVWRLPGGHKMVAHLKDKMRIRHRKRWSQVMYMYHLLGWSLKHQWTSRIKAERDPLIKLRLETLYKLRCDNTYILALDGDVDFQPSAVQLLVDLMRRNPQVGAACGRIHPIGSGPLIWYQMFEYAIGHWFQKTAEHVLGCVLCSPGCFSLFRATAIMDDNVMHKYTTKPTEAKHFVQYDQGEDRWLCTLMLQQGWRVEYSAASDAFTYAPEGFKEFFNQRRRWGPSTMANVMDLLLDGRRTAKVNSSISNLYIIYQMAMMISSVLGPATVCMMIAGALTYAFKWDNVTAMAVSVAPPIGFIILCFIVKPDTQINVAAIMSAMYACVMMAVVVGIAGQITVEGPLSPVAIFTFLMCGLFLTAAIIHPQEFWNIACGALYLLCVPSGYLLLIIYSLCNMNIVSWGTREVKKKGGTKKAASGPQPKTAKERFMQLFKGGGEDDESGYLCGCGNLFKCEMCPRAKRQDDYLPLVEALDKVYSRAASRTVSRLSVSRAAIRRSARRVSFSGDHDLSSDLEEELMMDDIFQEELLKEEERPLADEEPEIDQDYWLMEDVFASCPVQNLDEGETKFWKSLIAKYLHPLEEDKQDQERIAGELKSLRNKVTFGFFMLNALWMIVTFVLQINTKDLYIPYQLPDGTNLKVEALGLAFLVFFIVVLVIQFVSMVFHRFSTLIHILAATELSCRKKKVPTRRVKRTSIPTINVDDAATELADDISQQPIVTKITVSPAPARRGSHQTPNRIPVSSGRRLSREQAVSSGRRLSRDQAISSGRRLSREQVVSLGRRLSREQAVPVGRSFSRDQAFSSGRRLSRDQTVSSGRRHSREQAISSGRRLSQEQVVSSGRRLSREQVSRNRAQQPTGHNYSNRRKSRRESMFEQNGRNKRRSSSLDNPSWRGGIQDPSQSLLSVRPGEYSEHIIHEEVQRSADRKQRMETNKDYTVHSLNYNRPPMVVVDQVDIISDHDDYSRPRASKPRDKPTTSAHISHPSENTSPQTNEPRSTDMEKTILPIRRTEWNDNLHREMPTTIMRTENTHDSRSTITCTSPLPEYIEEADLIIKDGDMSPVRSNPDNADVKGQGGDMIEYEAERSGTDSDVEAWDWTVSRRDNQQQVLPAPDGSDVKTASQMKTVVTRDRNPLKLIKRKVLERRSRRFRRTVKI</sequence>
<feature type="transmembrane region" description="Helical" evidence="14">
    <location>
        <begin position="341"/>
        <end position="360"/>
    </location>
</feature>
<evidence type="ECO:0000256" key="1">
    <source>
        <dbReference type="ARBA" id="ARBA00004651"/>
    </source>
</evidence>
<feature type="transmembrane region" description="Helical" evidence="14">
    <location>
        <begin position="307"/>
        <end position="329"/>
    </location>
</feature>
<evidence type="ECO:0000256" key="12">
    <source>
        <dbReference type="ARBA" id="ARBA00048014"/>
    </source>
</evidence>
<dbReference type="Gene3D" id="3.90.550.10">
    <property type="entry name" value="Spore Coat Polysaccharide Biosynthesis Protein SpsA, Chain A"/>
    <property type="match status" value="1"/>
</dbReference>
<feature type="compositionally biased region" description="Polar residues" evidence="13">
    <location>
        <begin position="1425"/>
        <end position="1436"/>
    </location>
</feature>
<evidence type="ECO:0000256" key="9">
    <source>
        <dbReference type="ARBA" id="ARBA00023136"/>
    </source>
</evidence>
<evidence type="ECO:0000313" key="15">
    <source>
        <dbReference type="Proteomes" id="UP000001554"/>
    </source>
</evidence>
<dbReference type="Pfam" id="PF03142">
    <property type="entry name" value="Chitin_synth_2"/>
    <property type="match status" value="1"/>
</dbReference>
<dbReference type="PANTHER" id="PTHR22914">
    <property type="entry name" value="CHITIN SYNTHASE"/>
    <property type="match status" value="1"/>
</dbReference>
<feature type="transmembrane region" description="Helical" evidence="14">
    <location>
        <begin position="189"/>
        <end position="208"/>
    </location>
</feature>
<feature type="transmembrane region" description="Helical" evidence="14">
    <location>
        <begin position="265"/>
        <end position="287"/>
    </location>
</feature>
<keyword evidence="3" id="KW-1003">Cell membrane</keyword>
<feature type="transmembrane region" description="Helical" evidence="14">
    <location>
        <begin position="944"/>
        <end position="969"/>
    </location>
</feature>
<dbReference type="GO" id="GO:0006031">
    <property type="term" value="P:chitin biosynthetic process"/>
    <property type="evidence" value="ECO:0000318"/>
    <property type="project" value="GO_Central"/>
</dbReference>
<feature type="transmembrane region" description="Helical" evidence="14">
    <location>
        <begin position="150"/>
        <end position="169"/>
    </location>
</feature>
<organism evidence="15 16">
    <name type="scientific">Branchiostoma floridae</name>
    <name type="common">Florida lancelet</name>
    <name type="synonym">Amphioxus</name>
    <dbReference type="NCBI Taxonomy" id="7739"/>
    <lineage>
        <taxon>Eukaryota</taxon>
        <taxon>Metazoa</taxon>
        <taxon>Chordata</taxon>
        <taxon>Cephalochordata</taxon>
        <taxon>Leptocardii</taxon>
        <taxon>Amphioxiformes</taxon>
        <taxon>Branchiostomatidae</taxon>
        <taxon>Branchiostoma</taxon>
    </lineage>
</organism>
<keyword evidence="10" id="KW-0325">Glycoprotein</keyword>
<comment type="subcellular location">
    <subcellularLocation>
        <location evidence="1">Cell membrane</location>
        <topology evidence="1">Multi-pass membrane protein</topology>
    </subcellularLocation>
</comment>
<dbReference type="FunFam" id="3.90.550.10:FF:000139">
    <property type="entry name" value="Chitin synthase 8"/>
    <property type="match status" value="1"/>
</dbReference>
<reference evidence="16" key="2">
    <citation type="submission" date="2025-08" db="UniProtKB">
        <authorList>
            <consortium name="RefSeq"/>
        </authorList>
    </citation>
    <scope>IDENTIFICATION</scope>
    <source>
        <strain evidence="16">S238N-H82</strain>
        <tissue evidence="16">Testes</tissue>
    </source>
</reference>
<evidence type="ECO:0000256" key="8">
    <source>
        <dbReference type="ARBA" id="ARBA00023054"/>
    </source>
</evidence>
<name>A0A9J7KDV4_BRAFL</name>
<accession>A0A9J7KDV4</accession>
<dbReference type="RefSeq" id="XP_035658099.1">
    <property type="nucleotide sequence ID" value="XM_035802206.1"/>
</dbReference>
<keyword evidence="5" id="KW-0808">Transferase</keyword>